<reference evidence="1" key="1">
    <citation type="submission" date="2022-07" db="EMBL/GenBank/DDBJ databases">
        <authorList>
            <person name="Trinca V."/>
            <person name="Uliana J.V.C."/>
            <person name="Torres T.T."/>
            <person name="Ward R.J."/>
            <person name="Monesi N."/>
        </authorList>
    </citation>
    <scope>NUCLEOTIDE SEQUENCE</scope>
    <source>
        <strain evidence="1">HSMRA1968</strain>
        <tissue evidence="1">Whole embryos</tissue>
    </source>
</reference>
<evidence type="ECO:0000313" key="2">
    <source>
        <dbReference type="Proteomes" id="UP001151699"/>
    </source>
</evidence>
<organism evidence="1 2">
    <name type="scientific">Pseudolycoriella hygida</name>
    <dbReference type="NCBI Taxonomy" id="35572"/>
    <lineage>
        <taxon>Eukaryota</taxon>
        <taxon>Metazoa</taxon>
        <taxon>Ecdysozoa</taxon>
        <taxon>Arthropoda</taxon>
        <taxon>Hexapoda</taxon>
        <taxon>Insecta</taxon>
        <taxon>Pterygota</taxon>
        <taxon>Neoptera</taxon>
        <taxon>Endopterygota</taxon>
        <taxon>Diptera</taxon>
        <taxon>Nematocera</taxon>
        <taxon>Sciaroidea</taxon>
        <taxon>Sciaridae</taxon>
        <taxon>Pseudolycoriella</taxon>
    </lineage>
</organism>
<accession>A0A9Q0MR33</accession>
<dbReference type="AlphaFoldDB" id="A0A9Q0MR33"/>
<name>A0A9Q0MR33_9DIPT</name>
<proteinExistence type="predicted"/>
<protein>
    <submittedName>
        <fullName evidence="1">Uncharacterized protein</fullName>
    </submittedName>
</protein>
<comment type="caution">
    <text evidence="1">The sequence shown here is derived from an EMBL/GenBank/DDBJ whole genome shotgun (WGS) entry which is preliminary data.</text>
</comment>
<dbReference type="EMBL" id="WJQU01000004">
    <property type="protein sequence ID" value="KAJ6635610.1"/>
    <property type="molecule type" value="Genomic_DNA"/>
</dbReference>
<sequence length="180" mass="20910">MVDQVTSRRQLFLQRNIRRFKSHQIVKSNSQMETEQTYVVEEDTRLKIATESTSKTVVNATNSGETSSNDVTVGGIGSARIINDPFWGKRPPERIGSAPNDGYFVEDKAEVKLNMNTYKMVFVMNKDVLFYKKYSLRRAKEGVFLTHININKKNTEINLKYKRNYSININEKQIRIKYES</sequence>
<gene>
    <name evidence="1" type="ORF">Bhyg_14196</name>
</gene>
<evidence type="ECO:0000313" key="1">
    <source>
        <dbReference type="EMBL" id="KAJ6635610.1"/>
    </source>
</evidence>
<keyword evidence="2" id="KW-1185">Reference proteome</keyword>
<dbReference type="Proteomes" id="UP001151699">
    <property type="component" value="Chromosome C"/>
</dbReference>
<dbReference type="OrthoDB" id="10070392at2759"/>